<evidence type="ECO:0000256" key="7">
    <source>
        <dbReference type="RuleBase" id="RU000461"/>
    </source>
</evidence>
<dbReference type="GO" id="GO:0004497">
    <property type="term" value="F:monooxygenase activity"/>
    <property type="evidence" value="ECO:0007669"/>
    <property type="project" value="UniProtKB-KW"/>
</dbReference>
<dbReference type="InterPro" id="IPR017972">
    <property type="entry name" value="Cyt_P450_CS"/>
</dbReference>
<evidence type="ECO:0000256" key="5">
    <source>
        <dbReference type="ARBA" id="ARBA00023004"/>
    </source>
</evidence>
<dbReference type="InterPro" id="IPR002397">
    <property type="entry name" value="Cyt_P450_B"/>
</dbReference>
<evidence type="ECO:0000256" key="6">
    <source>
        <dbReference type="ARBA" id="ARBA00023033"/>
    </source>
</evidence>
<dbReference type="PRINTS" id="PR00359">
    <property type="entry name" value="BP450"/>
</dbReference>
<comment type="similarity">
    <text evidence="1 7">Belongs to the cytochrome P450 family.</text>
</comment>
<sequence>MSALTAVRVDGADPSLSLFRLLDPQVLANPYPLYHRLRAEDPVHWDPFLHEWVVTRYTDVIRVLHEFSATCTPTPEQLNAMGLSALNPIGQVMIKQMLFMDAPAHTRLRGLASQAFAPHRVELLRAHIQEITDDLLEAVLPGGSMDVIAALAEPLPCIVMAEMLGVPVEDHTQLKAWSQDFAEMLGNFQYNPDRAPRILKSVNEMIRYFSSAISEQRARPRSGLVSALVNAEVQGDRLSEEEVVANCILTMVGGQETTTNLIGNGVLSLLRNPDQLQQLRGDLSLVPSAVEELLRYESPSQHTARLAPEDLELGGRPIRKRQAVIAVMGAANRDPERFPDPDRLDITRRDNRHVAFGWGPHFCFGAALARIEGQTAFETMLRRMPKLALGPDPLVWRANLGLRGLTRLQVSF</sequence>
<dbReference type="PROSITE" id="PS00086">
    <property type="entry name" value="CYTOCHROME_P450"/>
    <property type="match status" value="1"/>
</dbReference>
<keyword evidence="5 7" id="KW-0408">Iron</keyword>
<dbReference type="Proteomes" id="UP000320048">
    <property type="component" value="Unassembled WGS sequence"/>
</dbReference>
<keyword evidence="4 7" id="KW-0560">Oxidoreductase</keyword>
<dbReference type="InterPro" id="IPR036396">
    <property type="entry name" value="Cyt_P450_sf"/>
</dbReference>
<dbReference type="CDD" id="cd20625">
    <property type="entry name" value="CYP164-like"/>
    <property type="match status" value="1"/>
</dbReference>
<keyword evidence="3 7" id="KW-0479">Metal-binding</keyword>
<dbReference type="EMBL" id="VBAO01000076">
    <property type="protein sequence ID" value="TMI83427.1"/>
    <property type="molecule type" value="Genomic_DNA"/>
</dbReference>
<reference evidence="8 9" key="1">
    <citation type="journal article" date="2019" name="Nat. Microbiol.">
        <title>Mediterranean grassland soil C-N compound turnover is dependent on rainfall and depth, and is mediated by genomically divergent microorganisms.</title>
        <authorList>
            <person name="Diamond S."/>
            <person name="Andeer P.F."/>
            <person name="Li Z."/>
            <person name="Crits-Christoph A."/>
            <person name="Burstein D."/>
            <person name="Anantharaman K."/>
            <person name="Lane K.R."/>
            <person name="Thomas B.C."/>
            <person name="Pan C."/>
            <person name="Northen T.R."/>
            <person name="Banfield J.F."/>
        </authorList>
    </citation>
    <scope>NUCLEOTIDE SEQUENCE [LARGE SCALE GENOMIC DNA]</scope>
    <source>
        <strain evidence="8">NP_7</strain>
    </source>
</reference>
<dbReference type="PANTHER" id="PTHR46696">
    <property type="entry name" value="P450, PUTATIVE (EUROFUNG)-RELATED"/>
    <property type="match status" value="1"/>
</dbReference>
<name>A0A537JIP3_9BACT</name>
<evidence type="ECO:0000313" key="8">
    <source>
        <dbReference type="EMBL" id="TMI83427.1"/>
    </source>
</evidence>
<evidence type="ECO:0000256" key="1">
    <source>
        <dbReference type="ARBA" id="ARBA00010617"/>
    </source>
</evidence>
<dbReference type="Pfam" id="PF00067">
    <property type="entry name" value="p450"/>
    <property type="match status" value="1"/>
</dbReference>
<gene>
    <name evidence="8" type="ORF">E6H04_03005</name>
</gene>
<dbReference type="GO" id="GO:0020037">
    <property type="term" value="F:heme binding"/>
    <property type="evidence" value="ECO:0007669"/>
    <property type="project" value="InterPro"/>
</dbReference>
<dbReference type="Gene3D" id="1.10.630.10">
    <property type="entry name" value="Cytochrome P450"/>
    <property type="match status" value="1"/>
</dbReference>
<dbReference type="AlphaFoldDB" id="A0A537JIP3"/>
<protein>
    <submittedName>
        <fullName evidence="8">Cytochrome P450</fullName>
    </submittedName>
</protein>
<comment type="caution">
    <text evidence="8">The sequence shown here is derived from an EMBL/GenBank/DDBJ whole genome shotgun (WGS) entry which is preliminary data.</text>
</comment>
<proteinExistence type="inferred from homology"/>
<dbReference type="FunFam" id="1.10.630.10:FF:000018">
    <property type="entry name" value="Cytochrome P450 monooxygenase"/>
    <property type="match status" value="1"/>
</dbReference>
<organism evidence="8 9">
    <name type="scientific">Candidatus Segetimicrobium genomatis</name>
    <dbReference type="NCBI Taxonomy" id="2569760"/>
    <lineage>
        <taxon>Bacteria</taxon>
        <taxon>Bacillati</taxon>
        <taxon>Candidatus Sysuimicrobiota</taxon>
        <taxon>Candidatus Sysuimicrobiia</taxon>
        <taxon>Candidatus Sysuimicrobiales</taxon>
        <taxon>Candidatus Segetimicrobiaceae</taxon>
        <taxon>Candidatus Segetimicrobium</taxon>
    </lineage>
</organism>
<evidence type="ECO:0000256" key="3">
    <source>
        <dbReference type="ARBA" id="ARBA00022723"/>
    </source>
</evidence>
<dbReference type="InterPro" id="IPR001128">
    <property type="entry name" value="Cyt_P450"/>
</dbReference>
<dbReference type="PANTHER" id="PTHR46696:SF1">
    <property type="entry name" value="CYTOCHROME P450 YJIB-RELATED"/>
    <property type="match status" value="1"/>
</dbReference>
<accession>A0A537JIP3</accession>
<keyword evidence="2 7" id="KW-0349">Heme</keyword>
<dbReference type="GO" id="GO:0016705">
    <property type="term" value="F:oxidoreductase activity, acting on paired donors, with incorporation or reduction of molecular oxygen"/>
    <property type="evidence" value="ECO:0007669"/>
    <property type="project" value="InterPro"/>
</dbReference>
<evidence type="ECO:0000256" key="4">
    <source>
        <dbReference type="ARBA" id="ARBA00023002"/>
    </source>
</evidence>
<dbReference type="SUPFAM" id="SSF48264">
    <property type="entry name" value="Cytochrome P450"/>
    <property type="match status" value="1"/>
</dbReference>
<dbReference type="GO" id="GO:0005506">
    <property type="term" value="F:iron ion binding"/>
    <property type="evidence" value="ECO:0007669"/>
    <property type="project" value="InterPro"/>
</dbReference>
<keyword evidence="6 7" id="KW-0503">Monooxygenase</keyword>
<evidence type="ECO:0000256" key="2">
    <source>
        <dbReference type="ARBA" id="ARBA00022617"/>
    </source>
</evidence>
<evidence type="ECO:0000313" key="9">
    <source>
        <dbReference type="Proteomes" id="UP000320048"/>
    </source>
</evidence>